<evidence type="ECO:0000259" key="7">
    <source>
        <dbReference type="Pfam" id="PF00892"/>
    </source>
</evidence>
<dbReference type="EMBL" id="CP013071">
    <property type="protein sequence ID" value="APL96468.1"/>
    <property type="molecule type" value="Genomic_DNA"/>
</dbReference>
<gene>
    <name evidence="8" type="ORF">SIDU_17600</name>
</gene>
<dbReference type="KEGG" id="sinb:SIDU_17600"/>
<keyword evidence="4 6" id="KW-1133">Transmembrane helix</keyword>
<feature type="transmembrane region" description="Helical" evidence="6">
    <location>
        <begin position="101"/>
        <end position="119"/>
    </location>
</feature>
<dbReference type="PANTHER" id="PTHR32322:SF18">
    <property type="entry name" value="S-ADENOSYLMETHIONINE_S-ADENOSYLHOMOCYSTEINE TRANSPORTER"/>
    <property type="match status" value="1"/>
</dbReference>
<feature type="transmembrane region" description="Helical" evidence="6">
    <location>
        <begin position="151"/>
        <end position="170"/>
    </location>
</feature>
<dbReference type="InterPro" id="IPR050638">
    <property type="entry name" value="AA-Vitamin_Transporters"/>
</dbReference>
<dbReference type="Pfam" id="PF00892">
    <property type="entry name" value="EamA"/>
    <property type="match status" value="1"/>
</dbReference>
<feature type="transmembrane region" description="Helical" evidence="6">
    <location>
        <begin position="211"/>
        <end position="229"/>
    </location>
</feature>
<evidence type="ECO:0000256" key="6">
    <source>
        <dbReference type="SAM" id="Phobius"/>
    </source>
</evidence>
<keyword evidence="3 6" id="KW-0812">Transmembrane</keyword>
<feature type="transmembrane region" description="Helical" evidence="6">
    <location>
        <begin position="48"/>
        <end position="66"/>
    </location>
</feature>
<evidence type="ECO:0000313" key="9">
    <source>
        <dbReference type="Proteomes" id="UP000004550"/>
    </source>
</evidence>
<protein>
    <submittedName>
        <fullName evidence="8">Transporter</fullName>
    </submittedName>
</protein>
<feature type="domain" description="EamA" evidence="7">
    <location>
        <begin position="152"/>
        <end position="282"/>
    </location>
</feature>
<reference evidence="8 9" key="1">
    <citation type="journal article" date="2012" name="J. Bacteriol.">
        <title>Genome sequence of Sphingobium indicum B90A, a hexachlorocyclohexane-degrading bacterium.</title>
        <authorList>
            <person name="Anand S."/>
            <person name="Sangwan N."/>
            <person name="Lata P."/>
            <person name="Kaur J."/>
            <person name="Dua A."/>
            <person name="Singh A.K."/>
            <person name="Verma M."/>
            <person name="Kaur J."/>
            <person name="Khurana J.P."/>
            <person name="Khurana P."/>
            <person name="Mathur S."/>
            <person name="Lal R."/>
        </authorList>
    </citation>
    <scope>NUCLEOTIDE SEQUENCE [LARGE SCALE GENOMIC DNA]</scope>
    <source>
        <strain evidence="9">DSM 16412 / CCM 7286 / MTCC 6364 / B90A</strain>
        <plasmid evidence="8">pSRL1</plasmid>
    </source>
</reference>
<evidence type="ECO:0000313" key="8">
    <source>
        <dbReference type="EMBL" id="APL96468.1"/>
    </source>
</evidence>
<dbReference type="RefSeq" id="WP_007688101.1">
    <property type="nucleotide sequence ID" value="NZ_CP013071.1"/>
</dbReference>
<accession>A0A1L5BUE6</accession>
<dbReference type="AlphaFoldDB" id="A0A1L5BUE6"/>
<organism evidence="8 9">
    <name type="scientific">Sphingobium indicum (strain DSM 16412 / CCM 7286 / MTCC 6364 / B90A)</name>
    <dbReference type="NCBI Taxonomy" id="861109"/>
    <lineage>
        <taxon>Bacteria</taxon>
        <taxon>Pseudomonadati</taxon>
        <taxon>Pseudomonadota</taxon>
        <taxon>Alphaproteobacteria</taxon>
        <taxon>Sphingomonadales</taxon>
        <taxon>Sphingomonadaceae</taxon>
        <taxon>Sphingobium</taxon>
    </lineage>
</organism>
<dbReference type="Proteomes" id="UP000004550">
    <property type="component" value="Plasmid pSRL1"/>
</dbReference>
<feature type="transmembrane region" description="Helical" evidence="6">
    <location>
        <begin position="267"/>
        <end position="287"/>
    </location>
</feature>
<evidence type="ECO:0000256" key="5">
    <source>
        <dbReference type="ARBA" id="ARBA00023136"/>
    </source>
</evidence>
<keyword evidence="5 6" id="KW-0472">Membrane</keyword>
<dbReference type="PANTHER" id="PTHR32322">
    <property type="entry name" value="INNER MEMBRANE TRANSPORTER"/>
    <property type="match status" value="1"/>
</dbReference>
<feature type="transmembrane region" description="Helical" evidence="6">
    <location>
        <begin position="78"/>
        <end position="95"/>
    </location>
</feature>
<comment type="subcellular location">
    <subcellularLocation>
        <location evidence="1">Cell membrane</location>
        <topology evidence="1">Multi-pass membrane protein</topology>
    </subcellularLocation>
</comment>
<dbReference type="SUPFAM" id="SSF103481">
    <property type="entry name" value="Multidrug resistance efflux transporter EmrE"/>
    <property type="match status" value="2"/>
</dbReference>
<evidence type="ECO:0000256" key="3">
    <source>
        <dbReference type="ARBA" id="ARBA00022692"/>
    </source>
</evidence>
<dbReference type="InterPro" id="IPR000620">
    <property type="entry name" value="EamA_dom"/>
</dbReference>
<dbReference type="GO" id="GO:0005886">
    <property type="term" value="C:plasma membrane"/>
    <property type="evidence" value="ECO:0007669"/>
    <property type="project" value="UniProtKB-SubCell"/>
</dbReference>
<feature type="transmembrane region" description="Helical" evidence="6">
    <location>
        <begin position="126"/>
        <end position="145"/>
    </location>
</feature>
<evidence type="ECO:0000256" key="2">
    <source>
        <dbReference type="ARBA" id="ARBA00022475"/>
    </source>
</evidence>
<dbReference type="InterPro" id="IPR037185">
    <property type="entry name" value="EmrE-like"/>
</dbReference>
<sequence>MPSVAAPRSVSTRVDPIAFGALSLSLLSVTSGASLAKRLFPLVGPEGATTLRLIVGAVILSLVFRPWRLDWRAGWRPLLAYGVVLGVMNLSFYNALAYIPLGLAIAIEFTGPLAVALLTSRRRLDFLWIGLAVLGLASLLPLWGASSRLDWRGIALALMAGACWAGYILIGRRAGRMHGAAASAGGMIVAALLVAPVGMVHAGAALLAPDALLLGVAVGIVSSAIPYSLEMVALPRLPSNTFGILMSAEPAVGAVMALILLGEVLTLAQWFAIGLIICASVGTAVTARSGEAMEQP</sequence>
<keyword evidence="8" id="KW-0614">Plasmid</keyword>
<feature type="transmembrane region" description="Helical" evidence="6">
    <location>
        <begin position="182"/>
        <end position="205"/>
    </location>
</feature>
<proteinExistence type="predicted"/>
<feature type="transmembrane region" description="Helical" evidence="6">
    <location>
        <begin position="241"/>
        <end position="261"/>
    </location>
</feature>
<name>A0A1L5BUE6_SPHIB</name>
<geneLocation type="plasmid" evidence="8 9">
    <name>pSRL1</name>
</geneLocation>
<keyword evidence="2" id="KW-1003">Cell membrane</keyword>
<evidence type="ECO:0000256" key="4">
    <source>
        <dbReference type="ARBA" id="ARBA00022989"/>
    </source>
</evidence>
<evidence type="ECO:0000256" key="1">
    <source>
        <dbReference type="ARBA" id="ARBA00004651"/>
    </source>
</evidence>